<proteinExistence type="predicted"/>
<sequence>MPKPIAAILLILAFHSSAQANDNIAPNADSGLNSYFIRGDEAPYEEVERRFIDAAKNAQEDELIKLMSPLTRRDSSENEVKTFIASMKEYFSDYASDLKCKSIVPNKDEYGNVGFFFFNAFRTSNGSGRAYVMALVKENKQIYVATVFRKFVNQYHARCRGQL</sequence>
<dbReference type="Proteomes" id="UP001595999">
    <property type="component" value="Unassembled WGS sequence"/>
</dbReference>
<organism evidence="2 3">
    <name type="scientific">Chromobacterium aquaticum</name>
    <dbReference type="NCBI Taxonomy" id="467180"/>
    <lineage>
        <taxon>Bacteria</taxon>
        <taxon>Pseudomonadati</taxon>
        <taxon>Pseudomonadota</taxon>
        <taxon>Betaproteobacteria</taxon>
        <taxon>Neisseriales</taxon>
        <taxon>Chromobacteriaceae</taxon>
        <taxon>Chromobacterium</taxon>
    </lineage>
</organism>
<accession>A0ABV8ZYD0</accession>
<keyword evidence="3" id="KW-1185">Reference proteome</keyword>
<protein>
    <recommendedName>
        <fullName evidence="4">DUF4019 domain-containing protein</fullName>
    </recommendedName>
</protein>
<feature type="signal peptide" evidence="1">
    <location>
        <begin position="1"/>
        <end position="20"/>
    </location>
</feature>
<dbReference type="EMBL" id="JBHSEK010000017">
    <property type="protein sequence ID" value="MFC4491781.1"/>
    <property type="molecule type" value="Genomic_DNA"/>
</dbReference>
<reference evidence="3" key="1">
    <citation type="journal article" date="2019" name="Int. J. Syst. Evol. Microbiol.">
        <title>The Global Catalogue of Microorganisms (GCM) 10K type strain sequencing project: providing services to taxonomists for standard genome sequencing and annotation.</title>
        <authorList>
            <consortium name="The Broad Institute Genomics Platform"/>
            <consortium name="The Broad Institute Genome Sequencing Center for Infectious Disease"/>
            <person name="Wu L."/>
            <person name="Ma J."/>
        </authorList>
    </citation>
    <scope>NUCLEOTIDE SEQUENCE [LARGE SCALE GENOMIC DNA]</scope>
    <source>
        <strain evidence="3">CGMCC 4.7608</strain>
    </source>
</reference>
<gene>
    <name evidence="2" type="ORF">ACFO0R_19395</name>
</gene>
<keyword evidence="1" id="KW-0732">Signal</keyword>
<dbReference type="RefSeq" id="WP_231463013.1">
    <property type="nucleotide sequence ID" value="NZ_JAJOHW010000089.1"/>
</dbReference>
<evidence type="ECO:0008006" key="4">
    <source>
        <dbReference type="Google" id="ProtNLM"/>
    </source>
</evidence>
<comment type="caution">
    <text evidence="2">The sequence shown here is derived from an EMBL/GenBank/DDBJ whole genome shotgun (WGS) entry which is preliminary data.</text>
</comment>
<feature type="chain" id="PRO_5045259372" description="DUF4019 domain-containing protein" evidence="1">
    <location>
        <begin position="21"/>
        <end position="163"/>
    </location>
</feature>
<evidence type="ECO:0000313" key="2">
    <source>
        <dbReference type="EMBL" id="MFC4491781.1"/>
    </source>
</evidence>
<name>A0ABV8ZYD0_9NEIS</name>
<evidence type="ECO:0000313" key="3">
    <source>
        <dbReference type="Proteomes" id="UP001595999"/>
    </source>
</evidence>
<evidence type="ECO:0000256" key="1">
    <source>
        <dbReference type="SAM" id="SignalP"/>
    </source>
</evidence>